<dbReference type="RefSeq" id="WP_191191194.1">
    <property type="nucleotide sequence ID" value="NZ_JACWMY010000013.1"/>
</dbReference>
<organism evidence="1 2">
    <name type="scientific">Mucilaginibacter pankratovii</name>
    <dbReference type="NCBI Taxonomy" id="2772110"/>
    <lineage>
        <taxon>Bacteria</taxon>
        <taxon>Pseudomonadati</taxon>
        <taxon>Bacteroidota</taxon>
        <taxon>Sphingobacteriia</taxon>
        <taxon>Sphingobacteriales</taxon>
        <taxon>Sphingobacteriaceae</taxon>
        <taxon>Mucilaginibacter</taxon>
    </lineage>
</organism>
<accession>A0ABR7WW83</accession>
<gene>
    <name evidence="1" type="ORF">IDJ77_22250</name>
</gene>
<evidence type="ECO:0000313" key="2">
    <source>
        <dbReference type="Proteomes" id="UP000606600"/>
    </source>
</evidence>
<evidence type="ECO:0000313" key="1">
    <source>
        <dbReference type="EMBL" id="MBD1366552.1"/>
    </source>
</evidence>
<reference evidence="1 2" key="1">
    <citation type="submission" date="2020-09" db="EMBL/GenBank/DDBJ databases">
        <title>Novel species of Mucilaginibacter isolated from a glacier on the Tibetan Plateau.</title>
        <authorList>
            <person name="Liu Q."/>
            <person name="Xin Y.-H."/>
        </authorList>
    </citation>
    <scope>NUCLEOTIDE SEQUENCE [LARGE SCALE GENOMIC DNA]</scope>
    <source>
        <strain evidence="1 2">ZT4R22</strain>
    </source>
</reference>
<comment type="caution">
    <text evidence="1">The sequence shown here is derived from an EMBL/GenBank/DDBJ whole genome shotgun (WGS) entry which is preliminary data.</text>
</comment>
<keyword evidence="2" id="KW-1185">Reference proteome</keyword>
<sequence length="48" mass="5469">MKSINKYNNIQKAKTLHQFPPNDIKGFIAFVNAHAEQTIAQKDELAKN</sequence>
<dbReference type="Proteomes" id="UP000606600">
    <property type="component" value="Unassembled WGS sequence"/>
</dbReference>
<dbReference type="EMBL" id="JACWMY010000013">
    <property type="protein sequence ID" value="MBD1366552.1"/>
    <property type="molecule type" value="Genomic_DNA"/>
</dbReference>
<name>A0ABR7WW83_9SPHI</name>
<proteinExistence type="predicted"/>
<protein>
    <recommendedName>
        <fullName evidence="3">DUF2281 domain-containing protein</fullName>
    </recommendedName>
</protein>
<evidence type="ECO:0008006" key="3">
    <source>
        <dbReference type="Google" id="ProtNLM"/>
    </source>
</evidence>